<feature type="signal peptide" evidence="2">
    <location>
        <begin position="1"/>
        <end position="23"/>
    </location>
</feature>
<evidence type="ECO:0000313" key="3">
    <source>
        <dbReference type="EMBL" id="MBO2010905.1"/>
    </source>
</evidence>
<protein>
    <submittedName>
        <fullName evidence="3">Uncharacterized protein</fullName>
    </submittedName>
</protein>
<dbReference type="RefSeq" id="WP_208176593.1">
    <property type="nucleotide sequence ID" value="NZ_JAGETZ010000008.1"/>
</dbReference>
<gene>
    <name evidence="3" type="ORF">J4E00_17730</name>
</gene>
<comment type="caution">
    <text evidence="3">The sequence shown here is derived from an EMBL/GenBank/DDBJ whole genome shotgun (WGS) entry which is preliminary data.</text>
</comment>
<accession>A0ABS3QI35</accession>
<feature type="compositionally biased region" description="Basic residues" evidence="1">
    <location>
        <begin position="34"/>
        <end position="54"/>
    </location>
</feature>
<proteinExistence type="predicted"/>
<evidence type="ECO:0000313" key="4">
    <source>
        <dbReference type="Proteomes" id="UP000664369"/>
    </source>
</evidence>
<name>A0ABS3QI35_9BACT</name>
<reference evidence="3 4" key="1">
    <citation type="submission" date="2021-03" db="EMBL/GenBank/DDBJ databases">
        <authorList>
            <person name="Kim M.K."/>
        </authorList>
    </citation>
    <scope>NUCLEOTIDE SEQUENCE [LARGE SCALE GENOMIC DNA]</scope>
    <source>
        <strain evidence="3 4">BT442</strain>
    </source>
</reference>
<feature type="chain" id="PRO_5045762426" evidence="2">
    <location>
        <begin position="24"/>
        <end position="54"/>
    </location>
</feature>
<dbReference type="EMBL" id="JAGETZ010000008">
    <property type="protein sequence ID" value="MBO2010905.1"/>
    <property type="molecule type" value="Genomic_DNA"/>
</dbReference>
<feature type="region of interest" description="Disordered" evidence="1">
    <location>
        <begin position="28"/>
        <end position="54"/>
    </location>
</feature>
<organism evidence="3 4">
    <name type="scientific">Hymenobacter negativus</name>
    <dbReference type="NCBI Taxonomy" id="2795026"/>
    <lineage>
        <taxon>Bacteria</taxon>
        <taxon>Pseudomonadati</taxon>
        <taxon>Bacteroidota</taxon>
        <taxon>Cytophagia</taxon>
        <taxon>Cytophagales</taxon>
        <taxon>Hymenobacteraceae</taxon>
        <taxon>Hymenobacter</taxon>
    </lineage>
</organism>
<dbReference type="Proteomes" id="UP000664369">
    <property type="component" value="Unassembled WGS sequence"/>
</dbReference>
<evidence type="ECO:0000256" key="2">
    <source>
        <dbReference type="SAM" id="SignalP"/>
    </source>
</evidence>
<evidence type="ECO:0000256" key="1">
    <source>
        <dbReference type="SAM" id="MobiDB-lite"/>
    </source>
</evidence>
<sequence length="54" mass="5993">MKNFFLTLMTLCFLASVTAPAFAQGGHYKNGKGSSHKGGKYKNKATGNHYRKRK</sequence>
<keyword evidence="2" id="KW-0732">Signal</keyword>
<keyword evidence="4" id="KW-1185">Reference proteome</keyword>